<evidence type="ECO:0000256" key="6">
    <source>
        <dbReference type="ARBA" id="ARBA00022729"/>
    </source>
</evidence>
<dbReference type="SUPFAM" id="SSF53474">
    <property type="entry name" value="alpha/beta-Hydrolases"/>
    <property type="match status" value="1"/>
</dbReference>
<dbReference type="Gene3D" id="3.40.50.1820">
    <property type="entry name" value="alpha/beta hydrolase"/>
    <property type="match status" value="1"/>
</dbReference>
<dbReference type="EC" id="3.1.1.74" evidence="3"/>
<evidence type="ECO:0000256" key="4">
    <source>
        <dbReference type="ARBA" id="ARBA00022487"/>
    </source>
</evidence>
<dbReference type="Pfam" id="PF01083">
    <property type="entry name" value="Cutinase"/>
    <property type="match status" value="1"/>
</dbReference>
<dbReference type="InterPro" id="IPR043579">
    <property type="entry name" value="CUTINASE_2"/>
</dbReference>
<protein>
    <recommendedName>
        <fullName evidence="3">cutinase</fullName>
        <ecNumber evidence="3">3.1.1.74</ecNumber>
    </recommendedName>
</protein>
<keyword evidence="8" id="KW-1015">Disulfide bond</keyword>
<dbReference type="GO" id="GO:0005576">
    <property type="term" value="C:extracellular region"/>
    <property type="evidence" value="ECO:0007669"/>
    <property type="project" value="UniProtKB-SubCell"/>
</dbReference>
<dbReference type="PROSITE" id="PS00931">
    <property type="entry name" value="CUTINASE_2"/>
    <property type="match status" value="1"/>
</dbReference>
<evidence type="ECO:0000256" key="2">
    <source>
        <dbReference type="ARBA" id="ARBA00007534"/>
    </source>
</evidence>
<evidence type="ECO:0000256" key="5">
    <source>
        <dbReference type="ARBA" id="ARBA00022525"/>
    </source>
</evidence>
<gene>
    <name evidence="10" type="ORF">ACO22_07376</name>
</gene>
<comment type="catalytic activity">
    <reaction evidence="9">
        <text>cutin + H2O = cutin monomers.</text>
        <dbReference type="EC" id="3.1.1.74"/>
    </reaction>
</comment>
<dbReference type="GO" id="GO:0016052">
    <property type="term" value="P:carbohydrate catabolic process"/>
    <property type="evidence" value="ECO:0007669"/>
    <property type="project" value="TreeGrafter"/>
</dbReference>
<evidence type="ECO:0000256" key="7">
    <source>
        <dbReference type="ARBA" id="ARBA00022801"/>
    </source>
</evidence>
<keyword evidence="4" id="KW-0719">Serine esterase</keyword>
<sequence length="234" mass="24629">MKLYFLVVSAYLSVSALASPIRIPPDLVRRNNIKERGGIPGWDSLRGLMEGSKTGSIVENGIKENNGCQPLTLIYARGTGEIGNMGEIIGPPLAGALRTRMNGKVTIQGVNYPASDLGNLNFGEDGGPTMVNLVRQSLSQCPGSRVVLAGYSQGASVVHNASGDLKAGQVARAVLFGDPLQSIPLRSIIEKDVMSICARGDPICRGGLDIPAHLSYTENANKAAAFLAGAVNWK</sequence>
<name>A0A1D2J4W2_PARBR</name>
<dbReference type="InterPro" id="IPR000675">
    <property type="entry name" value="Cutinase/axe"/>
</dbReference>
<dbReference type="PANTHER" id="PTHR48250">
    <property type="entry name" value="CUTINASE 2-RELATED"/>
    <property type="match status" value="1"/>
</dbReference>
<accession>A0A1D2J4W2</accession>
<dbReference type="SMART" id="SM01110">
    <property type="entry name" value="Cutinase"/>
    <property type="match status" value="1"/>
</dbReference>
<dbReference type="InterPro" id="IPR011150">
    <property type="entry name" value="Cutinase_monf"/>
</dbReference>
<evidence type="ECO:0000256" key="1">
    <source>
        <dbReference type="ARBA" id="ARBA00004613"/>
    </source>
</evidence>
<dbReference type="VEuPathDB" id="FungiDB:PABG_01052"/>
<comment type="similarity">
    <text evidence="2">Belongs to the cutinase family.</text>
</comment>
<evidence type="ECO:0000256" key="3">
    <source>
        <dbReference type="ARBA" id="ARBA00013095"/>
    </source>
</evidence>
<dbReference type="AlphaFoldDB" id="A0A1D2J4W2"/>
<evidence type="ECO:0000256" key="9">
    <source>
        <dbReference type="ARBA" id="ARBA00034045"/>
    </source>
</evidence>
<keyword evidence="7" id="KW-0378">Hydrolase</keyword>
<keyword evidence="5" id="KW-0964">Secreted</keyword>
<dbReference type="PANTHER" id="PTHR48250:SF2">
    <property type="entry name" value="CUTINASE"/>
    <property type="match status" value="1"/>
</dbReference>
<dbReference type="OrthoDB" id="3225429at2759"/>
<comment type="caution">
    <text evidence="10">The sequence shown here is derived from an EMBL/GenBank/DDBJ whole genome shotgun (WGS) entry which is preliminary data.</text>
</comment>
<organism evidence="10 11">
    <name type="scientific">Paracoccidioides brasiliensis</name>
    <dbReference type="NCBI Taxonomy" id="121759"/>
    <lineage>
        <taxon>Eukaryota</taxon>
        <taxon>Fungi</taxon>
        <taxon>Dikarya</taxon>
        <taxon>Ascomycota</taxon>
        <taxon>Pezizomycotina</taxon>
        <taxon>Eurotiomycetes</taxon>
        <taxon>Eurotiomycetidae</taxon>
        <taxon>Onygenales</taxon>
        <taxon>Ajellomycetaceae</taxon>
        <taxon>Paracoccidioides</taxon>
    </lineage>
</organism>
<comment type="subcellular location">
    <subcellularLocation>
        <location evidence="1">Secreted</location>
    </subcellularLocation>
</comment>
<dbReference type="GO" id="GO:0050525">
    <property type="term" value="F:cutinase activity"/>
    <property type="evidence" value="ECO:0007669"/>
    <property type="project" value="UniProtKB-EC"/>
</dbReference>
<dbReference type="EMBL" id="LZYO01000518">
    <property type="protein sequence ID" value="ODH13320.1"/>
    <property type="molecule type" value="Genomic_DNA"/>
</dbReference>
<evidence type="ECO:0000313" key="10">
    <source>
        <dbReference type="EMBL" id="ODH13320.1"/>
    </source>
</evidence>
<reference evidence="10 11" key="1">
    <citation type="submission" date="2016-06" db="EMBL/GenBank/DDBJ databases">
        <authorList>
            <person name="Kjaerup R.B."/>
            <person name="Dalgaard T.S."/>
            <person name="Juul-Madsen H.R."/>
        </authorList>
    </citation>
    <scope>NUCLEOTIDE SEQUENCE [LARGE SCALE GENOMIC DNA]</scope>
    <source>
        <strain evidence="10 11">Pb300</strain>
    </source>
</reference>
<evidence type="ECO:0000313" key="11">
    <source>
        <dbReference type="Proteomes" id="UP000242814"/>
    </source>
</evidence>
<dbReference type="VEuPathDB" id="FungiDB:PADG_04435"/>
<dbReference type="InterPro" id="IPR029058">
    <property type="entry name" value="AB_hydrolase_fold"/>
</dbReference>
<evidence type="ECO:0000256" key="8">
    <source>
        <dbReference type="ARBA" id="ARBA00023157"/>
    </source>
</evidence>
<keyword evidence="6" id="KW-0732">Signal</keyword>
<proteinExistence type="inferred from homology"/>
<dbReference type="Proteomes" id="UP000242814">
    <property type="component" value="Unassembled WGS sequence"/>
</dbReference>